<dbReference type="EMBL" id="NFFZ01000004">
    <property type="protein sequence ID" value="OTI63044.1"/>
    <property type="molecule type" value="Genomic_DNA"/>
</dbReference>
<dbReference type="AlphaFoldDB" id="A0A241XRJ9"/>
<reference evidence="1 2" key="1">
    <citation type="submission" date="2017-05" db="EMBL/GenBank/DDBJ databases">
        <authorList>
            <person name="Song R."/>
            <person name="Chenine A.L."/>
            <person name="Ruprecht R.M."/>
        </authorList>
    </citation>
    <scope>NUCLEOTIDE SEQUENCE [LARGE SCALE GENOMIC DNA]</scope>
    <source>
        <strain evidence="1 2">S567_C10_BS</strain>
    </source>
</reference>
<name>A0A241XRJ9_PSEAI</name>
<sequence length="693" mass="80217">MTKHERLVEALNLWVAVTGFDEDRRSFKLSGRLSEWAVHSMSEAIKEALDLDETNITGFLLLSYFSRHFIEHTHFKLNELLNEPERVESFVAQIKKLLSIMNDKEMLEDLSHFQLVTRQAVRHYHADRDEVMTLIEQQDDIAFLRRDALKSMQRLRVDHFLVGATEDESFKPVYNREVYQFWNINSMLQAVCKAPSGVSLNLIRTPDDYQSYFVFAIRNGGNVITLSDIAQHSHPLQAYMSRRPDKSFGKRVVQNWFPYNLMNYQYDEESGSLWIEKQDFGNAIAPLNQTAFPLSPIKDLMPEEIIWITLMFELIVERFWRKPIEPAQLSYTGDMVKIESTLIEHAKQAGLPVVQYEGIQAKELNVQEIAYPDDAVREAIGEFGGDHNQWMVDRYSAKVNPALMNLMGSGDVSAYVTSRSNELKLISSGELQRLKNSVFSRNDTQYYEFHKLDTAGFGSKEQILADRAFIARYNLAREIKRLAYAEYTERKEDIKKWYEERLAANVGTLYALATQDEVWFDCSRDDAKLGLDNHSRIGQDMARYRIAKLYDKAEYDKNCLYINHDHTLSQGWINSASAHACHITGARSSYSLYLTPHTSSDLAFLAGVPHSELPDVLQHWRARTESRGNHILDRIDPVAWALTNPWESHSAFKIRLCLSKRALNNIQKSMQLPSDRTIYRSYNDQWKSKDRSN</sequence>
<evidence type="ECO:0000313" key="1">
    <source>
        <dbReference type="EMBL" id="OTI63044.1"/>
    </source>
</evidence>
<accession>A0A241XRJ9</accession>
<dbReference type="Proteomes" id="UP000194857">
    <property type="component" value="Unassembled WGS sequence"/>
</dbReference>
<dbReference type="RefSeq" id="WP_065085914.1">
    <property type="nucleotide sequence ID" value="NZ_NFFZ01000004.1"/>
</dbReference>
<evidence type="ECO:0000313" key="2">
    <source>
        <dbReference type="Proteomes" id="UP000194857"/>
    </source>
</evidence>
<comment type="caution">
    <text evidence="1">The sequence shown here is derived from an EMBL/GenBank/DDBJ whole genome shotgun (WGS) entry which is preliminary data.</text>
</comment>
<proteinExistence type="predicted"/>
<protein>
    <submittedName>
        <fullName evidence="1">Uncharacterized protein</fullName>
    </submittedName>
</protein>
<gene>
    <name evidence="1" type="ORF">CAZ10_09375</name>
</gene>
<organism evidence="1 2">
    <name type="scientific">Pseudomonas aeruginosa</name>
    <dbReference type="NCBI Taxonomy" id="287"/>
    <lineage>
        <taxon>Bacteria</taxon>
        <taxon>Pseudomonadati</taxon>
        <taxon>Pseudomonadota</taxon>
        <taxon>Gammaproteobacteria</taxon>
        <taxon>Pseudomonadales</taxon>
        <taxon>Pseudomonadaceae</taxon>
        <taxon>Pseudomonas</taxon>
    </lineage>
</organism>